<dbReference type="AlphaFoldDB" id="A0A0R2KHW6"/>
<comment type="similarity">
    <text evidence="2">Belongs to the DNA polymerase type-C family. DnaE subfamily.</text>
</comment>
<name>A0A0R2KHW6_9LACO</name>
<comment type="catalytic activity">
    <reaction evidence="11">
        <text>DNA(n) + a 2'-deoxyribonucleoside 5'-triphosphate = DNA(n+1) + diphosphate</text>
        <dbReference type="Rhea" id="RHEA:22508"/>
        <dbReference type="Rhea" id="RHEA-COMP:17339"/>
        <dbReference type="Rhea" id="RHEA-COMP:17340"/>
        <dbReference type="ChEBI" id="CHEBI:33019"/>
        <dbReference type="ChEBI" id="CHEBI:61560"/>
        <dbReference type="ChEBI" id="CHEBI:173112"/>
        <dbReference type="EC" id="2.7.7.7"/>
    </reaction>
</comment>
<evidence type="ECO:0000256" key="9">
    <source>
        <dbReference type="ARBA" id="ARBA00025611"/>
    </source>
</evidence>
<keyword evidence="7" id="KW-0235">DNA replication</keyword>
<comment type="subcellular location">
    <subcellularLocation>
        <location evidence="1">Cytoplasm</location>
    </subcellularLocation>
</comment>
<dbReference type="GO" id="GO:0008408">
    <property type="term" value="F:3'-5' exonuclease activity"/>
    <property type="evidence" value="ECO:0007669"/>
    <property type="project" value="InterPro"/>
</dbReference>
<proteinExistence type="inferred from homology"/>
<gene>
    <name evidence="13" type="ORF">IV53_GL000916</name>
</gene>
<evidence type="ECO:0000256" key="8">
    <source>
        <dbReference type="ARBA" id="ARBA00022932"/>
    </source>
</evidence>
<evidence type="ECO:0000259" key="12">
    <source>
        <dbReference type="SMART" id="SM00481"/>
    </source>
</evidence>
<evidence type="ECO:0000256" key="2">
    <source>
        <dbReference type="ARBA" id="ARBA00009496"/>
    </source>
</evidence>
<organism evidence="13 14">
    <name type="scientific">Ligilactobacillus ceti DSM 22408</name>
    <dbReference type="NCBI Taxonomy" id="1122146"/>
    <lineage>
        <taxon>Bacteria</taxon>
        <taxon>Bacillati</taxon>
        <taxon>Bacillota</taxon>
        <taxon>Bacilli</taxon>
        <taxon>Lactobacillales</taxon>
        <taxon>Lactobacillaceae</taxon>
        <taxon>Ligilactobacillus</taxon>
    </lineage>
</organism>
<dbReference type="InterPro" id="IPR004805">
    <property type="entry name" value="DnaE2/DnaE/PolC"/>
</dbReference>
<dbReference type="CDD" id="cd04485">
    <property type="entry name" value="DnaE_OBF"/>
    <property type="match status" value="1"/>
</dbReference>
<protein>
    <recommendedName>
        <fullName evidence="4">DNA polymerase III subunit alpha</fullName>
        <ecNumber evidence="3">2.7.7.7</ecNumber>
    </recommendedName>
</protein>
<dbReference type="InterPro" id="IPR040982">
    <property type="entry name" value="DNA_pol3_finger"/>
</dbReference>
<dbReference type="SUPFAM" id="SSF89550">
    <property type="entry name" value="PHP domain-like"/>
    <property type="match status" value="1"/>
</dbReference>
<dbReference type="OrthoDB" id="9803237at2"/>
<dbReference type="GO" id="GO:0003676">
    <property type="term" value="F:nucleic acid binding"/>
    <property type="evidence" value="ECO:0007669"/>
    <property type="project" value="InterPro"/>
</dbReference>
<accession>A0A0R2KHW6</accession>
<dbReference type="STRING" id="1122146.IV53_GL000916"/>
<dbReference type="GO" id="GO:0006260">
    <property type="term" value="P:DNA replication"/>
    <property type="evidence" value="ECO:0007669"/>
    <property type="project" value="UniProtKB-KW"/>
</dbReference>
<dbReference type="NCBIfam" id="NF004226">
    <property type="entry name" value="PRK05673.1"/>
    <property type="match status" value="1"/>
</dbReference>
<dbReference type="EC" id="2.7.7.7" evidence="3"/>
<keyword evidence="5" id="KW-0808">Transferase</keyword>
<dbReference type="CDD" id="cd07431">
    <property type="entry name" value="PHP_PolIIIA"/>
    <property type="match status" value="1"/>
</dbReference>
<dbReference type="SMART" id="SM00481">
    <property type="entry name" value="POLIIIAc"/>
    <property type="match status" value="1"/>
</dbReference>
<evidence type="ECO:0000256" key="5">
    <source>
        <dbReference type="ARBA" id="ARBA00022679"/>
    </source>
</evidence>
<keyword evidence="8" id="KW-0239">DNA-directed DNA polymerase</keyword>
<dbReference type="eggNOG" id="COG0587">
    <property type="taxonomic scope" value="Bacteria"/>
</dbReference>
<dbReference type="Pfam" id="PF01336">
    <property type="entry name" value="tRNA_anti-codon"/>
    <property type="match status" value="1"/>
</dbReference>
<reference evidence="13 14" key="1">
    <citation type="journal article" date="2015" name="Genome Announc.">
        <title>Expanding the biotechnology potential of lactobacilli through comparative genomics of 213 strains and associated genera.</title>
        <authorList>
            <person name="Sun Z."/>
            <person name="Harris H.M."/>
            <person name="McCann A."/>
            <person name="Guo C."/>
            <person name="Argimon S."/>
            <person name="Zhang W."/>
            <person name="Yang X."/>
            <person name="Jeffery I.B."/>
            <person name="Cooney J.C."/>
            <person name="Kagawa T.F."/>
            <person name="Liu W."/>
            <person name="Song Y."/>
            <person name="Salvetti E."/>
            <person name="Wrobel A."/>
            <person name="Rasinkangas P."/>
            <person name="Parkhill J."/>
            <person name="Rea M.C."/>
            <person name="O'Sullivan O."/>
            <person name="Ritari J."/>
            <person name="Douillard F.P."/>
            <person name="Paul Ross R."/>
            <person name="Yang R."/>
            <person name="Briner A.E."/>
            <person name="Felis G.E."/>
            <person name="de Vos W.M."/>
            <person name="Barrangou R."/>
            <person name="Klaenhammer T.R."/>
            <person name="Caufield P.W."/>
            <person name="Cui Y."/>
            <person name="Zhang H."/>
            <person name="O'Toole P.W."/>
        </authorList>
    </citation>
    <scope>NUCLEOTIDE SEQUENCE [LARGE SCALE GENOMIC DNA]</scope>
    <source>
        <strain evidence="13 14">DSM 22408</strain>
    </source>
</reference>
<dbReference type="InterPro" id="IPR004365">
    <property type="entry name" value="NA-bd_OB_tRNA"/>
</dbReference>
<feature type="domain" description="Polymerase/histidinol phosphatase N-terminal" evidence="12">
    <location>
        <begin position="3"/>
        <end position="70"/>
    </location>
</feature>
<dbReference type="InterPro" id="IPR011708">
    <property type="entry name" value="DNA_pol3_alpha_NTPase_dom"/>
</dbReference>
<dbReference type="InterPro" id="IPR029460">
    <property type="entry name" value="DNAPol_HHH"/>
</dbReference>
<dbReference type="GO" id="GO:0005737">
    <property type="term" value="C:cytoplasm"/>
    <property type="evidence" value="ECO:0007669"/>
    <property type="project" value="UniProtKB-SubCell"/>
</dbReference>
<dbReference type="InterPro" id="IPR041931">
    <property type="entry name" value="DNA_pol3_alpha_thumb_dom"/>
</dbReference>
<dbReference type="EMBL" id="JQBZ01000025">
    <property type="protein sequence ID" value="KRN88946.1"/>
    <property type="molecule type" value="Genomic_DNA"/>
</dbReference>
<comment type="subunit">
    <text evidence="10">DNA polymerase III contains a core (composed of alpha, epsilon and theta chains) that associates with a tau subunit. This core dimerizes to form the POLIII' complex. PolIII' associates with the gamma complex (composed of gamma, delta, delta', psi and chi chains) and with the beta chain to form the complete DNA polymerase III complex.</text>
</comment>
<keyword evidence="6" id="KW-0548">Nucleotidyltransferase</keyword>
<evidence type="ECO:0000256" key="1">
    <source>
        <dbReference type="ARBA" id="ARBA00004496"/>
    </source>
</evidence>
<dbReference type="Proteomes" id="UP000051500">
    <property type="component" value="Unassembled WGS sequence"/>
</dbReference>
<dbReference type="InterPro" id="IPR003141">
    <property type="entry name" value="Pol/His_phosphatase_N"/>
</dbReference>
<dbReference type="Gene3D" id="3.20.20.140">
    <property type="entry name" value="Metal-dependent hydrolases"/>
    <property type="match status" value="1"/>
</dbReference>
<evidence type="ECO:0000256" key="3">
    <source>
        <dbReference type="ARBA" id="ARBA00012417"/>
    </source>
</evidence>
<keyword evidence="14" id="KW-1185">Reference proteome</keyword>
<dbReference type="Gene3D" id="1.10.10.1600">
    <property type="entry name" value="Bacterial DNA polymerase III alpha subunit, thumb domain"/>
    <property type="match status" value="1"/>
</dbReference>
<evidence type="ECO:0000313" key="14">
    <source>
        <dbReference type="Proteomes" id="UP000051500"/>
    </source>
</evidence>
<dbReference type="PANTHER" id="PTHR32294:SF0">
    <property type="entry name" value="DNA POLYMERASE III SUBUNIT ALPHA"/>
    <property type="match status" value="1"/>
</dbReference>
<evidence type="ECO:0000256" key="6">
    <source>
        <dbReference type="ARBA" id="ARBA00022695"/>
    </source>
</evidence>
<evidence type="ECO:0000313" key="13">
    <source>
        <dbReference type="EMBL" id="KRN88946.1"/>
    </source>
</evidence>
<dbReference type="Pfam" id="PF17657">
    <property type="entry name" value="DNA_pol3_finger"/>
    <property type="match status" value="1"/>
</dbReference>
<comment type="function">
    <text evidence="9">DNA polymerase III is a complex, multichain enzyme responsible for most of the replicative synthesis in bacteria. This DNA polymerase also exhibits 3' to 5' exonuclease activity. The alpha chain is the DNA polymerase.</text>
</comment>
<dbReference type="PATRIC" id="fig|1122146.4.peg.950"/>
<dbReference type="Gene3D" id="1.10.150.870">
    <property type="match status" value="1"/>
</dbReference>
<dbReference type="InterPro" id="IPR016195">
    <property type="entry name" value="Pol/histidinol_Pase-like"/>
</dbReference>
<evidence type="ECO:0000256" key="7">
    <source>
        <dbReference type="ARBA" id="ARBA00022705"/>
    </source>
</evidence>
<dbReference type="GO" id="GO:0003887">
    <property type="term" value="F:DNA-directed DNA polymerase activity"/>
    <property type="evidence" value="ECO:0007669"/>
    <property type="project" value="UniProtKB-KW"/>
</dbReference>
<dbReference type="NCBIfam" id="TIGR00594">
    <property type="entry name" value="polc"/>
    <property type="match status" value="1"/>
</dbReference>
<dbReference type="RefSeq" id="WP_027107348.1">
    <property type="nucleotide sequence ID" value="NZ_JQBZ01000025.1"/>
</dbReference>
<evidence type="ECO:0000256" key="11">
    <source>
        <dbReference type="ARBA" id="ARBA00049244"/>
    </source>
</evidence>
<dbReference type="Pfam" id="PF07733">
    <property type="entry name" value="DNA_pol3_alpha"/>
    <property type="match status" value="1"/>
</dbReference>
<comment type="caution">
    <text evidence="13">The sequence shown here is derived from an EMBL/GenBank/DDBJ whole genome shotgun (WGS) entry which is preliminary data.</text>
</comment>
<sequence length="1117" mass="127190">MYCPLQVNSSYSLLNSTLDLKAYLQTAQQLGYQSLALTDTNVMYGALEFYKLCQQHQIKPIVGITLEMTSERAVGKYPNDLLLLAKNEKGYHSLMKISTMKLAHNINQPAEHDLRLSEIAPYLEDVIAIIPTQNSYVRAALAQQDDQAASLWLMKFKEVLGDNLYLGVSLDMPLVLKDSLLTLAKQVGIKAVVSEQVQYLYQDDHFEVEVLRAIRQSEKLTTTQMSQQIKGQHYLRPKQEYVSAYQQRGDQLLLEQTEDLIAQINLELNHNEVHMPHFKVPESLDAASYLKKLCQQGLEQIFIKQQIKPADQARYQERLNYELKVIHEMGYDDYFLIVWDVTDYAHRTGVLIGPGRGSAAGSLVAYTLAITDVDPLQYNLLFERFLNPERSKMPDIDLDIPDEKRDLIIKYVHEKYGHEKMAQIITFGTLAMKQAIRDVARVMGASSFELKEWSKALSNGAKTLQATYKISQRLRNLVADSQKNELIYKTALKLEGLPRHYSKHAAGVIFSDHPLDNYVPLQIGNDGILLSQYDKDEVEQVGLLKMDFLGLRNLSILKEAVDLVVRQTGEKINIKQIPLNDKATLEMFARGDTLGIFQFESSGIRNVLKQVKPTSFEDVAAVNAIYRPGPMENIPEFVKRKHGEIPISYPAAGLENILKPTYGIMVYQEQVMQVAAQMAGFSLGQADLLRRAMSDKKKEFITQMEATFITGALEKGYTKAEAEAVYQYISRFANYGFNRSHAVAYSKMAFQLAYLKTHYPAAFYVALLNSVQGKQDKVKMYLTDALKHHVKINGPKINQSYASYTVQDKQIYLGLNTIKFVRRDFVRDILAERKHQGGYKSLADFLNRINEKYLSAEYIEPLIYAGVFDDLEDDRNKLLDLLPKLISNINLSGSNVELFSYLAPKKTTEKSALSVSELLAKEYYYLGAYLTGHPVDKYQEVAVIQKTITLNSGRQQNIGDKFTCLAYITRIKVIRTKKGSEMAFVTVSDKSGESEVTIFPRTYAKIKSWLQKEQVIYLRCHYNQRADNISLIADDVKLADELVKQAYYLRLPVEFSVADKEKLQKLILNYQGEQPVIIYEAATKKKYVLNQKLWLRKNDEVMVALTNLLGSDNVVLR</sequence>
<dbReference type="Pfam" id="PF14579">
    <property type="entry name" value="HHH_6"/>
    <property type="match status" value="1"/>
</dbReference>
<evidence type="ECO:0000256" key="4">
    <source>
        <dbReference type="ARBA" id="ARBA00019114"/>
    </source>
</evidence>
<dbReference type="InterPro" id="IPR004013">
    <property type="entry name" value="PHP_dom"/>
</dbReference>
<evidence type="ECO:0000256" key="10">
    <source>
        <dbReference type="ARBA" id="ARBA00026073"/>
    </source>
</evidence>
<dbReference type="PANTHER" id="PTHR32294">
    <property type="entry name" value="DNA POLYMERASE III SUBUNIT ALPHA"/>
    <property type="match status" value="1"/>
</dbReference>
<dbReference type="Pfam" id="PF02811">
    <property type="entry name" value="PHP"/>
    <property type="match status" value="1"/>
</dbReference>